<name>A0AAV7JDX1_9METZ</name>
<dbReference type="Pfam" id="PF13358">
    <property type="entry name" value="DDE_3"/>
    <property type="match status" value="1"/>
</dbReference>
<dbReference type="GO" id="GO:0003676">
    <property type="term" value="F:nucleic acid binding"/>
    <property type="evidence" value="ECO:0007669"/>
    <property type="project" value="InterPro"/>
</dbReference>
<dbReference type="Gene3D" id="3.30.420.10">
    <property type="entry name" value="Ribonuclease H-like superfamily/Ribonuclease H"/>
    <property type="match status" value="1"/>
</dbReference>
<proteinExistence type="predicted"/>
<organism evidence="2 3">
    <name type="scientific">Oopsacas minuta</name>
    <dbReference type="NCBI Taxonomy" id="111878"/>
    <lineage>
        <taxon>Eukaryota</taxon>
        <taxon>Metazoa</taxon>
        <taxon>Porifera</taxon>
        <taxon>Hexactinellida</taxon>
        <taxon>Hexasterophora</taxon>
        <taxon>Lyssacinosida</taxon>
        <taxon>Leucopsacidae</taxon>
        <taxon>Oopsacas</taxon>
    </lineage>
</organism>
<reference evidence="2 3" key="1">
    <citation type="journal article" date="2023" name="BMC Biol.">
        <title>The compact genome of the sponge Oopsacas minuta (Hexactinellida) is lacking key metazoan core genes.</title>
        <authorList>
            <person name="Santini S."/>
            <person name="Schenkelaars Q."/>
            <person name="Jourda C."/>
            <person name="Duchesne M."/>
            <person name="Belahbib H."/>
            <person name="Rocher C."/>
            <person name="Selva M."/>
            <person name="Riesgo A."/>
            <person name="Vervoort M."/>
            <person name="Leys S.P."/>
            <person name="Kodjabachian L."/>
            <person name="Le Bivic A."/>
            <person name="Borchiellini C."/>
            <person name="Claverie J.M."/>
            <person name="Renard E."/>
        </authorList>
    </citation>
    <scope>NUCLEOTIDE SEQUENCE [LARGE SCALE GENOMIC DNA]</scope>
    <source>
        <strain evidence="2">SPO-2</strain>
    </source>
</reference>
<dbReference type="AlphaFoldDB" id="A0AAV7JDX1"/>
<dbReference type="Proteomes" id="UP001165289">
    <property type="component" value="Unassembled WGS sequence"/>
</dbReference>
<dbReference type="PANTHER" id="PTHR47326">
    <property type="entry name" value="TRANSPOSABLE ELEMENT TC3 TRANSPOSASE-LIKE PROTEIN"/>
    <property type="match status" value="1"/>
</dbReference>
<protein>
    <recommendedName>
        <fullName evidence="1">Tc1-like transposase DDE domain-containing protein</fullName>
    </recommendedName>
</protein>
<dbReference type="PANTHER" id="PTHR47326:SF1">
    <property type="entry name" value="HTH PSQ-TYPE DOMAIN-CONTAINING PROTEIN"/>
    <property type="match status" value="1"/>
</dbReference>
<dbReference type="EMBL" id="JAKMXF010000348">
    <property type="protein sequence ID" value="KAI6647008.1"/>
    <property type="molecule type" value="Genomic_DNA"/>
</dbReference>
<evidence type="ECO:0000259" key="1">
    <source>
        <dbReference type="Pfam" id="PF13358"/>
    </source>
</evidence>
<gene>
    <name evidence="2" type="ORF">LOD99_9007</name>
</gene>
<evidence type="ECO:0000313" key="3">
    <source>
        <dbReference type="Proteomes" id="UP001165289"/>
    </source>
</evidence>
<dbReference type="InterPro" id="IPR038717">
    <property type="entry name" value="Tc1-like_DDE_dom"/>
</dbReference>
<evidence type="ECO:0000313" key="2">
    <source>
        <dbReference type="EMBL" id="KAI6647008.1"/>
    </source>
</evidence>
<feature type="domain" description="Tc1-like transposase DDE" evidence="1">
    <location>
        <begin position="60"/>
        <end position="150"/>
    </location>
</feature>
<sequence length="190" mass="21585">MIEYGQLVHKILSLFSGQIPSENYGLGNDVTQIAVRTAHCTPKQTVNGAYYRNEIWKKTCLDAIARKAKKGSVIERSMLENNSEFLFMQDGAPAHTANVTQQWCSEKFPRFWKKGEWPANSPDLNPIENLWGILYERLDEMGQVTTIQALIANLKTAWKTISPNLLRNRVNGMPNRMKLGLERGGDYIGR</sequence>
<comment type="caution">
    <text evidence="2">The sequence shown here is derived from an EMBL/GenBank/DDBJ whole genome shotgun (WGS) entry which is preliminary data.</text>
</comment>
<keyword evidence="3" id="KW-1185">Reference proteome</keyword>
<dbReference type="InterPro" id="IPR036397">
    <property type="entry name" value="RNaseH_sf"/>
</dbReference>
<accession>A0AAV7JDX1</accession>